<feature type="domain" description="SnoaL-like" evidence="1">
    <location>
        <begin position="11"/>
        <end position="130"/>
    </location>
</feature>
<dbReference type="Pfam" id="PF13577">
    <property type="entry name" value="SnoaL_4"/>
    <property type="match status" value="1"/>
</dbReference>
<dbReference type="InterPro" id="IPR037401">
    <property type="entry name" value="SnoaL-like"/>
</dbReference>
<evidence type="ECO:0000259" key="1">
    <source>
        <dbReference type="Pfam" id="PF13577"/>
    </source>
</evidence>
<dbReference type="EMBL" id="CP008956">
    <property type="protein sequence ID" value="QJQ01461.1"/>
    <property type="molecule type" value="Genomic_DNA"/>
</dbReference>
<protein>
    <submittedName>
        <fullName evidence="2">Nuclear transport factor 2 family protein</fullName>
    </submittedName>
</protein>
<dbReference type="RefSeq" id="WP_017450474.1">
    <property type="nucleotide sequence ID" value="NZ_CP008956.1"/>
</dbReference>
<evidence type="ECO:0000313" key="3">
    <source>
        <dbReference type="Proteomes" id="UP000501648"/>
    </source>
</evidence>
<dbReference type="SUPFAM" id="SSF54427">
    <property type="entry name" value="NTF2-like"/>
    <property type="match status" value="1"/>
</dbReference>
<dbReference type="AlphaFoldDB" id="A0A6M3ZSU7"/>
<accession>A0A6M3ZSU7</accession>
<gene>
    <name evidence="2" type="ORF">C798_14815</name>
</gene>
<proteinExistence type="predicted"/>
<organism evidence="2 3">
    <name type="scientific">Herbaspirillum rubrisubalbicans Os34</name>
    <dbReference type="NCBI Taxonomy" id="1235827"/>
    <lineage>
        <taxon>Bacteria</taxon>
        <taxon>Pseudomonadati</taxon>
        <taxon>Pseudomonadota</taxon>
        <taxon>Betaproteobacteria</taxon>
        <taxon>Burkholderiales</taxon>
        <taxon>Oxalobacteraceae</taxon>
        <taxon>Herbaspirillum</taxon>
    </lineage>
</organism>
<name>A0A6M3ZSU7_9BURK</name>
<dbReference type="InterPro" id="IPR032710">
    <property type="entry name" value="NTF2-like_dom_sf"/>
</dbReference>
<dbReference type="Gene3D" id="3.10.450.50">
    <property type="match status" value="1"/>
</dbReference>
<reference evidence="2 3" key="1">
    <citation type="journal article" date="2012" name="J. Bacteriol.">
        <title>Genome sequence of the pathogenic Herbaspirillum seropedicae strain Os34, isolated from rice roots.</title>
        <authorList>
            <person name="Ye W."/>
            <person name="Ye S."/>
            <person name="Liu J."/>
            <person name="Chang S."/>
            <person name="Chen M."/>
            <person name="Zhu B."/>
            <person name="Guo L."/>
            <person name="An Q."/>
        </authorList>
    </citation>
    <scope>NUCLEOTIDE SEQUENCE [LARGE SCALE GENOMIC DNA]</scope>
    <source>
        <strain evidence="2 3">Os34</strain>
    </source>
</reference>
<sequence>MTDADLLARLERVEARLAISQLPIRYALAVDGRDLDGLVALFGHDVECGRWGQGRAALRAFYDSGPVLRSFYRSIHQICGHEIELVDADHARGRVYCRAEHEDGGNWVVMAICYVDSYVRQDGQWLFERRVEQHWYATDCLERPGRPRLQNWPGKYDTEKFAPRLPHAFPTWARFWEASAPNDLARLTAQP</sequence>
<dbReference type="CDD" id="cd00531">
    <property type="entry name" value="NTF2_like"/>
    <property type="match status" value="1"/>
</dbReference>
<evidence type="ECO:0000313" key="2">
    <source>
        <dbReference type="EMBL" id="QJQ01461.1"/>
    </source>
</evidence>
<dbReference type="Proteomes" id="UP000501648">
    <property type="component" value="Chromosome"/>
</dbReference>